<dbReference type="STRING" id="1121476.SAMN02745751_01266"/>
<dbReference type="Proteomes" id="UP000184052">
    <property type="component" value="Unassembled WGS sequence"/>
</dbReference>
<dbReference type="AlphaFoldDB" id="A0A1M6ENS7"/>
<gene>
    <name evidence="1" type="ORF">SAMN02745751_01266</name>
</gene>
<accession>A0A1M6ENS7</accession>
<evidence type="ECO:0000313" key="2">
    <source>
        <dbReference type="Proteomes" id="UP000184052"/>
    </source>
</evidence>
<protein>
    <submittedName>
        <fullName evidence="1">Uncharacterized protein</fullName>
    </submittedName>
</protein>
<reference evidence="1 2" key="1">
    <citation type="submission" date="2016-11" db="EMBL/GenBank/DDBJ databases">
        <authorList>
            <person name="Jaros S."/>
            <person name="Januszkiewicz K."/>
            <person name="Wedrychowicz H."/>
        </authorList>
    </citation>
    <scope>NUCLEOTIDE SEQUENCE [LARGE SCALE GENOMIC DNA]</scope>
    <source>
        <strain evidence="1 2">DSM 17477</strain>
    </source>
</reference>
<dbReference type="EMBL" id="FQZL01000007">
    <property type="protein sequence ID" value="SHI87167.1"/>
    <property type="molecule type" value="Genomic_DNA"/>
</dbReference>
<name>A0A1M6ENS7_9FIRM</name>
<dbReference type="RefSeq" id="WP_175548521.1">
    <property type="nucleotide sequence ID" value="NZ_FQZL01000007.1"/>
</dbReference>
<evidence type="ECO:0000313" key="1">
    <source>
        <dbReference type="EMBL" id="SHI87167.1"/>
    </source>
</evidence>
<sequence length="48" mass="5525">MLGEYLEMRLLGFGLFFIIVANAVKIGVTALQEFKDELAVEFDMRKKE</sequence>
<proteinExistence type="predicted"/>
<keyword evidence="2" id="KW-1185">Reference proteome</keyword>
<organism evidence="1 2">
    <name type="scientific">Dethiosulfatibacter aminovorans DSM 17477</name>
    <dbReference type="NCBI Taxonomy" id="1121476"/>
    <lineage>
        <taxon>Bacteria</taxon>
        <taxon>Bacillati</taxon>
        <taxon>Bacillota</taxon>
        <taxon>Tissierellia</taxon>
        <taxon>Dethiosulfatibacter</taxon>
    </lineage>
</organism>